<protein>
    <submittedName>
        <fullName evidence="2">Uncharacterized protein</fullName>
    </submittedName>
</protein>
<proteinExistence type="predicted"/>
<name>A0AAV7UUP0_PLEWA</name>
<evidence type="ECO:0000313" key="2">
    <source>
        <dbReference type="EMBL" id="KAJ1192817.1"/>
    </source>
</evidence>
<gene>
    <name evidence="2" type="ORF">NDU88_002123</name>
</gene>
<organism evidence="2 3">
    <name type="scientific">Pleurodeles waltl</name>
    <name type="common">Iberian ribbed newt</name>
    <dbReference type="NCBI Taxonomy" id="8319"/>
    <lineage>
        <taxon>Eukaryota</taxon>
        <taxon>Metazoa</taxon>
        <taxon>Chordata</taxon>
        <taxon>Craniata</taxon>
        <taxon>Vertebrata</taxon>
        <taxon>Euteleostomi</taxon>
        <taxon>Amphibia</taxon>
        <taxon>Batrachia</taxon>
        <taxon>Caudata</taxon>
        <taxon>Salamandroidea</taxon>
        <taxon>Salamandridae</taxon>
        <taxon>Pleurodelinae</taxon>
        <taxon>Pleurodeles</taxon>
    </lineage>
</organism>
<feature type="region of interest" description="Disordered" evidence="1">
    <location>
        <begin position="15"/>
        <end position="46"/>
    </location>
</feature>
<comment type="caution">
    <text evidence="2">The sequence shown here is derived from an EMBL/GenBank/DDBJ whole genome shotgun (WGS) entry which is preliminary data.</text>
</comment>
<dbReference type="AlphaFoldDB" id="A0AAV7UUP0"/>
<accession>A0AAV7UUP0</accession>
<evidence type="ECO:0000313" key="3">
    <source>
        <dbReference type="Proteomes" id="UP001066276"/>
    </source>
</evidence>
<evidence type="ECO:0000256" key="1">
    <source>
        <dbReference type="SAM" id="MobiDB-lite"/>
    </source>
</evidence>
<keyword evidence="3" id="KW-1185">Reference proteome</keyword>
<dbReference type="EMBL" id="JANPWB010000004">
    <property type="protein sequence ID" value="KAJ1192817.1"/>
    <property type="molecule type" value="Genomic_DNA"/>
</dbReference>
<dbReference type="Proteomes" id="UP001066276">
    <property type="component" value="Chromosome 2_2"/>
</dbReference>
<sequence>MEVWPVGWLEPLSDSRAHGGRPRGWLDGMSECPITEQRPTGDKGMSWLGPVENLKVTSGGRVLLGPAACPKTSLDPTIGAAEDHLCLEKHHSQDSA</sequence>
<reference evidence="2" key="1">
    <citation type="journal article" date="2022" name="bioRxiv">
        <title>Sequencing and chromosome-scale assembly of the giantPleurodeles waltlgenome.</title>
        <authorList>
            <person name="Brown T."/>
            <person name="Elewa A."/>
            <person name="Iarovenko S."/>
            <person name="Subramanian E."/>
            <person name="Araus A.J."/>
            <person name="Petzold A."/>
            <person name="Susuki M."/>
            <person name="Suzuki K.-i.T."/>
            <person name="Hayashi T."/>
            <person name="Toyoda A."/>
            <person name="Oliveira C."/>
            <person name="Osipova E."/>
            <person name="Leigh N.D."/>
            <person name="Simon A."/>
            <person name="Yun M.H."/>
        </authorList>
    </citation>
    <scope>NUCLEOTIDE SEQUENCE</scope>
    <source>
        <strain evidence="2">20211129_DDA</strain>
        <tissue evidence="2">Liver</tissue>
    </source>
</reference>